<dbReference type="FunFam" id="3.40.50.720:FF:000084">
    <property type="entry name" value="Short-chain dehydrogenase reductase"/>
    <property type="match status" value="1"/>
</dbReference>
<evidence type="ECO:0000256" key="1">
    <source>
        <dbReference type="ARBA" id="ARBA00006484"/>
    </source>
</evidence>
<dbReference type="PROSITE" id="PS00061">
    <property type="entry name" value="ADH_SHORT"/>
    <property type="match status" value="1"/>
</dbReference>
<sequence>MNNQPVRNLEDKAIIVTGGAAGIGGAVTRAFVARGARVVAVDLNEDAGAAIVEELGQAVEFVAGDVSDPEVAKKAVARAVERFGHLDALVNNAHASKQGSFLDHTDAMWDLSFNTGFFATRNFMLAAYQELKKTGGAVVNYGSGAGLEGQPTQAAYAAAKEAIRGLSRVVANEWAPDGIRVNVVCPMAMTEGVENWKKNYPEMFAASEEKVPLGRFGDPETDVAPIVAFLCSDDSRYMTGQTVMADGGSIKLR</sequence>
<dbReference type="InterPro" id="IPR036291">
    <property type="entry name" value="NAD(P)-bd_dom_sf"/>
</dbReference>
<keyword evidence="4" id="KW-1185">Reference proteome</keyword>
<proteinExistence type="inferred from homology"/>
<dbReference type="Proteomes" id="UP000195913">
    <property type="component" value="Unassembled WGS sequence"/>
</dbReference>
<dbReference type="Gene3D" id="3.40.50.720">
    <property type="entry name" value="NAD(P)-binding Rossmann-like Domain"/>
    <property type="match status" value="1"/>
</dbReference>
<organism evidence="3 4">
    <name type="scientific">Arthrobacter rhombi</name>
    <dbReference type="NCBI Taxonomy" id="71253"/>
    <lineage>
        <taxon>Bacteria</taxon>
        <taxon>Bacillati</taxon>
        <taxon>Actinomycetota</taxon>
        <taxon>Actinomycetes</taxon>
        <taxon>Micrococcales</taxon>
        <taxon>Micrococcaceae</taxon>
        <taxon>Arthrobacter</taxon>
    </lineage>
</organism>
<accession>A0A1R4FUT2</accession>
<comment type="similarity">
    <text evidence="1">Belongs to the short-chain dehydrogenases/reductases (SDR) family.</text>
</comment>
<keyword evidence="2 3" id="KW-0560">Oxidoreductase</keyword>
<evidence type="ECO:0000313" key="3">
    <source>
        <dbReference type="EMBL" id="SJM59666.1"/>
    </source>
</evidence>
<dbReference type="PRINTS" id="PR00081">
    <property type="entry name" value="GDHRDH"/>
</dbReference>
<dbReference type="RefSeq" id="WP_086996839.1">
    <property type="nucleotide sequence ID" value="NZ_FUHW01000023.1"/>
</dbReference>
<dbReference type="EMBL" id="FUHW01000023">
    <property type="protein sequence ID" value="SJM59666.1"/>
    <property type="molecule type" value="Genomic_DNA"/>
</dbReference>
<dbReference type="PANTHER" id="PTHR24321">
    <property type="entry name" value="DEHYDROGENASES, SHORT CHAIN"/>
    <property type="match status" value="1"/>
</dbReference>
<evidence type="ECO:0000313" key="4">
    <source>
        <dbReference type="Proteomes" id="UP000195913"/>
    </source>
</evidence>
<gene>
    <name evidence="3" type="ORF">FM101_05925</name>
</gene>
<dbReference type="AlphaFoldDB" id="A0A1R4FUT2"/>
<dbReference type="CDD" id="cd05233">
    <property type="entry name" value="SDR_c"/>
    <property type="match status" value="1"/>
</dbReference>
<name>A0A1R4FUT2_9MICC</name>
<dbReference type="Pfam" id="PF13561">
    <property type="entry name" value="adh_short_C2"/>
    <property type="match status" value="1"/>
</dbReference>
<dbReference type="InterPro" id="IPR020904">
    <property type="entry name" value="Sc_DH/Rdtase_CS"/>
</dbReference>
<dbReference type="GO" id="GO:0004316">
    <property type="term" value="F:3-oxoacyl-[acyl-carrier-protein] reductase (NADPH) activity"/>
    <property type="evidence" value="ECO:0007669"/>
    <property type="project" value="UniProtKB-EC"/>
</dbReference>
<evidence type="ECO:0000256" key="2">
    <source>
        <dbReference type="ARBA" id="ARBA00023002"/>
    </source>
</evidence>
<dbReference type="PANTHER" id="PTHR24321:SF8">
    <property type="entry name" value="ESTRADIOL 17-BETA-DEHYDROGENASE 8-RELATED"/>
    <property type="match status" value="1"/>
</dbReference>
<protein>
    <submittedName>
        <fullName evidence="3">3-oxoacyl-[acyl-carrier protein] reductase</fullName>
        <ecNumber evidence="3">1.1.1.100</ecNumber>
    </submittedName>
</protein>
<dbReference type="InterPro" id="IPR002347">
    <property type="entry name" value="SDR_fam"/>
</dbReference>
<dbReference type="EC" id="1.1.1.100" evidence="3"/>
<dbReference type="PRINTS" id="PR00080">
    <property type="entry name" value="SDRFAMILY"/>
</dbReference>
<reference evidence="3 4" key="1">
    <citation type="submission" date="2017-02" db="EMBL/GenBank/DDBJ databases">
        <authorList>
            <person name="Peterson S.W."/>
        </authorList>
    </citation>
    <scope>NUCLEOTIDE SEQUENCE [LARGE SCALE GENOMIC DNA]</scope>
    <source>
        <strain evidence="3 4">B Ar 00.02</strain>
    </source>
</reference>
<dbReference type="SUPFAM" id="SSF51735">
    <property type="entry name" value="NAD(P)-binding Rossmann-fold domains"/>
    <property type="match status" value="1"/>
</dbReference>